<gene>
    <name evidence="2" type="ORF">EGI31_04380</name>
</gene>
<dbReference type="AlphaFoldDB" id="A0AAE3H3E7"/>
<evidence type="ECO:0008006" key="4">
    <source>
        <dbReference type="Google" id="ProtNLM"/>
    </source>
</evidence>
<reference evidence="2 3" key="1">
    <citation type="submission" date="2018-11" db="EMBL/GenBank/DDBJ databases">
        <title>Novel bacteria species description.</title>
        <authorList>
            <person name="Han J.-H."/>
        </authorList>
    </citation>
    <scope>NUCLEOTIDE SEQUENCE [LARGE SCALE GENOMIC DNA]</scope>
    <source>
        <strain evidence="2 3">KCTC23259</strain>
    </source>
</reference>
<keyword evidence="3" id="KW-1185">Reference proteome</keyword>
<dbReference type="RefSeq" id="WP_255035934.1">
    <property type="nucleotide sequence ID" value="NZ_RJUF01000007.1"/>
</dbReference>
<dbReference type="Proteomes" id="UP001204144">
    <property type="component" value="Unassembled WGS sequence"/>
</dbReference>
<proteinExistence type="predicted"/>
<dbReference type="EMBL" id="RJUF01000007">
    <property type="protein sequence ID" value="MCP9762180.1"/>
    <property type="molecule type" value="Genomic_DNA"/>
</dbReference>
<organism evidence="2 3">
    <name type="scientific">Lacihabitans soyangensis</name>
    <dbReference type="NCBI Taxonomy" id="869394"/>
    <lineage>
        <taxon>Bacteria</taxon>
        <taxon>Pseudomonadati</taxon>
        <taxon>Bacteroidota</taxon>
        <taxon>Cytophagia</taxon>
        <taxon>Cytophagales</taxon>
        <taxon>Leadbetterellaceae</taxon>
        <taxon>Lacihabitans</taxon>
    </lineage>
</organism>
<keyword evidence="1" id="KW-1133">Transmembrane helix</keyword>
<protein>
    <recommendedName>
        <fullName evidence="4">DUF4350 domain-containing protein</fullName>
    </recommendedName>
</protein>
<evidence type="ECO:0000313" key="3">
    <source>
        <dbReference type="Proteomes" id="UP001204144"/>
    </source>
</evidence>
<evidence type="ECO:0000313" key="2">
    <source>
        <dbReference type="EMBL" id="MCP9762180.1"/>
    </source>
</evidence>
<accession>A0AAE3H3E7</accession>
<name>A0AAE3H3E7_9BACT</name>
<evidence type="ECO:0000256" key="1">
    <source>
        <dbReference type="SAM" id="Phobius"/>
    </source>
</evidence>
<keyword evidence="1" id="KW-0472">Membrane</keyword>
<feature type="transmembrane region" description="Helical" evidence="1">
    <location>
        <begin position="281"/>
        <end position="298"/>
    </location>
</feature>
<comment type="caution">
    <text evidence="2">The sequence shown here is derived from an EMBL/GenBank/DDBJ whole genome shotgun (WGS) entry which is preliminary data.</text>
</comment>
<keyword evidence="1" id="KW-0812">Transmembrane</keyword>
<sequence>MIKRVIIGLVIILILGFLVFQGTGKAEPKKKVFDRSIRYKTNSYKPYDIKFAFDEFSKISKKGFVINDEKPDYVNKLFQSENSVFVVCSPYFLPNNQETAELLDFVNRGNNIYLSAFTLAPVFLDTLLNLKEKAVFYNQWPPVPNAEDSTAIIWNGADSIPKTFSYPGLGVSFYNEGYLEESDTLEVLSYDQKGGYGLVSIPFGKGRVFIQTRPMTMTNYFLMHKSNHEYLGLILDNIGAKNRKIIWDEFYRRHPLSRPDYDVSKPGDSYFMELVNQNPPLQWAVYTFLFGLGLFVLIHSRRIQRPIPVITDVKNTSYDFTKALAGLYWLKQDNKNISEKIASQFFDHLQTKYRIYPKDFDLNNAAKIARKTGRNESEVQEIIGQLAFLEQNETIDKKWLIKFYKDIHKFSKS</sequence>